<dbReference type="PANTHER" id="PTHR23232">
    <property type="entry name" value="KRAB DOMAIN C2H2 ZINC FINGER"/>
    <property type="match status" value="1"/>
</dbReference>
<dbReference type="PANTHER" id="PTHR23232:SF151">
    <property type="entry name" value="EXPRESSED SEQUENCE AW146154-RELATED"/>
    <property type="match status" value="1"/>
</dbReference>
<name>A0A7J7XLZ0_MYOMY</name>
<dbReference type="CDD" id="cd07765">
    <property type="entry name" value="KRAB_A-box"/>
    <property type="match status" value="1"/>
</dbReference>
<dbReference type="InterPro" id="IPR001909">
    <property type="entry name" value="KRAB"/>
</dbReference>
<protein>
    <submittedName>
        <fullName evidence="3">Zinc finger protein 555</fullName>
    </submittedName>
</protein>
<dbReference type="EMBL" id="JABWUV010000006">
    <property type="protein sequence ID" value="KAF6350652.1"/>
    <property type="molecule type" value="Genomic_DNA"/>
</dbReference>
<evidence type="ECO:0000313" key="3">
    <source>
        <dbReference type="EMBL" id="KAF6350652.1"/>
    </source>
</evidence>
<keyword evidence="4" id="KW-1185">Reference proteome</keyword>
<dbReference type="VEuPathDB" id="HostDB:LOC118658314"/>
<feature type="compositionally biased region" description="Polar residues" evidence="1">
    <location>
        <begin position="43"/>
        <end position="58"/>
    </location>
</feature>
<comment type="caution">
    <text evidence="3">The sequence shown here is derived from an EMBL/GenBank/DDBJ whole genome shotgun (WGS) entry which is preliminary data.</text>
</comment>
<reference evidence="3 4" key="1">
    <citation type="journal article" date="2020" name="Nature">
        <title>Six reference-quality genomes reveal evolution of bat adaptations.</title>
        <authorList>
            <person name="Jebb D."/>
            <person name="Huang Z."/>
            <person name="Pippel M."/>
            <person name="Hughes G.M."/>
            <person name="Lavrichenko K."/>
            <person name="Devanna P."/>
            <person name="Winkler S."/>
            <person name="Jermiin L.S."/>
            <person name="Skirmuntt E.C."/>
            <person name="Katzourakis A."/>
            <person name="Burkitt-Gray L."/>
            <person name="Ray D.A."/>
            <person name="Sullivan K.A.M."/>
            <person name="Roscito J.G."/>
            <person name="Kirilenko B.M."/>
            <person name="Davalos L.M."/>
            <person name="Corthals A.P."/>
            <person name="Power M.L."/>
            <person name="Jones G."/>
            <person name="Ransome R.D."/>
            <person name="Dechmann D.K.N."/>
            <person name="Locatelli A.G."/>
            <person name="Puechmaille S.J."/>
            <person name="Fedrigo O."/>
            <person name="Jarvis E.D."/>
            <person name="Hiller M."/>
            <person name="Vernes S.C."/>
            <person name="Myers E.W."/>
            <person name="Teeling E.C."/>
        </authorList>
    </citation>
    <scope>NUCLEOTIDE SEQUENCE [LARGE SCALE GENOMIC DNA]</scope>
    <source>
        <strain evidence="3">MMyoMyo1</strain>
        <tissue evidence="3">Flight muscle</tissue>
    </source>
</reference>
<accession>A0A7J7XLZ0</accession>
<proteinExistence type="predicted"/>
<dbReference type="Proteomes" id="UP000527355">
    <property type="component" value="Unassembled WGS sequence"/>
</dbReference>
<dbReference type="InterPro" id="IPR050169">
    <property type="entry name" value="Krueppel_C2H2_ZnF"/>
</dbReference>
<dbReference type="Pfam" id="PF01352">
    <property type="entry name" value="KRAB"/>
    <property type="match status" value="1"/>
</dbReference>
<feature type="region of interest" description="Disordered" evidence="1">
    <location>
        <begin position="1"/>
        <end position="100"/>
    </location>
</feature>
<dbReference type="SUPFAM" id="SSF109640">
    <property type="entry name" value="KRAB domain (Kruppel-associated box)"/>
    <property type="match status" value="1"/>
</dbReference>
<dbReference type="GO" id="GO:0006355">
    <property type="term" value="P:regulation of DNA-templated transcription"/>
    <property type="evidence" value="ECO:0007669"/>
    <property type="project" value="InterPro"/>
</dbReference>
<organism evidence="3 4">
    <name type="scientific">Myotis myotis</name>
    <name type="common">Greater mouse-eared bat</name>
    <name type="synonym">Vespertilio myotis</name>
    <dbReference type="NCBI Taxonomy" id="51298"/>
    <lineage>
        <taxon>Eukaryota</taxon>
        <taxon>Metazoa</taxon>
        <taxon>Chordata</taxon>
        <taxon>Craniata</taxon>
        <taxon>Vertebrata</taxon>
        <taxon>Euteleostomi</taxon>
        <taxon>Mammalia</taxon>
        <taxon>Eutheria</taxon>
        <taxon>Laurasiatheria</taxon>
        <taxon>Chiroptera</taxon>
        <taxon>Yangochiroptera</taxon>
        <taxon>Vespertilionidae</taxon>
        <taxon>Myotis</taxon>
    </lineage>
</organism>
<dbReference type="SMART" id="SM00349">
    <property type="entry name" value="KRAB"/>
    <property type="match status" value="1"/>
</dbReference>
<sequence length="178" mass="19377">MRAVPREQSGCRGGSRRTVQSEVPGRVSSTVSSEAHGCGRVRTPSTQDAGSRTTSNQRSRGRKRAWTSLSADCGVGAHLPRAAPGSSHLPGPRGGRLESPDMDSVVFEDVALDFSQEEWALLDAAQRELYRDVMLETFRNLASVGRSPKLRCWQDRLPLKVPGKHLFQLFPAAGHSLA</sequence>
<evidence type="ECO:0000256" key="1">
    <source>
        <dbReference type="SAM" id="MobiDB-lite"/>
    </source>
</evidence>
<evidence type="ECO:0000313" key="4">
    <source>
        <dbReference type="Proteomes" id="UP000527355"/>
    </source>
</evidence>
<dbReference type="PROSITE" id="PS50805">
    <property type="entry name" value="KRAB"/>
    <property type="match status" value="1"/>
</dbReference>
<feature type="compositionally biased region" description="Polar residues" evidence="1">
    <location>
        <begin position="17"/>
        <end position="33"/>
    </location>
</feature>
<feature type="domain" description="KRAB" evidence="2">
    <location>
        <begin position="105"/>
        <end position="178"/>
    </location>
</feature>
<dbReference type="AlphaFoldDB" id="A0A7J7XLZ0"/>
<evidence type="ECO:0000259" key="2">
    <source>
        <dbReference type="PROSITE" id="PS50805"/>
    </source>
</evidence>
<dbReference type="Gene3D" id="6.10.140.140">
    <property type="match status" value="1"/>
</dbReference>
<dbReference type="InterPro" id="IPR036051">
    <property type="entry name" value="KRAB_dom_sf"/>
</dbReference>
<gene>
    <name evidence="3" type="ORF">mMyoMyo1_021094</name>
</gene>